<gene>
    <name evidence="1" type="ORF">D1610_16765</name>
</gene>
<keyword evidence="2" id="KW-1185">Reference proteome</keyword>
<dbReference type="NCBIfam" id="TIGR01643">
    <property type="entry name" value="YD_repeat_2x"/>
    <property type="match status" value="5"/>
</dbReference>
<dbReference type="PANTHER" id="PTHR32305">
    <property type="match status" value="1"/>
</dbReference>
<proteinExistence type="predicted"/>
<organism evidence="1 2">
    <name type="scientific">Sphingomonas gilva</name>
    <dbReference type="NCBI Taxonomy" id="2305907"/>
    <lineage>
        <taxon>Bacteria</taxon>
        <taxon>Pseudomonadati</taxon>
        <taxon>Pseudomonadota</taxon>
        <taxon>Alphaproteobacteria</taxon>
        <taxon>Sphingomonadales</taxon>
        <taxon>Sphingomonadaceae</taxon>
        <taxon>Sphingomonas</taxon>
    </lineage>
</organism>
<dbReference type="Pfam" id="PF05593">
    <property type="entry name" value="RHS_repeat"/>
    <property type="match status" value="4"/>
</dbReference>
<feature type="non-terminal residue" evidence="1">
    <location>
        <position position="1887"/>
    </location>
</feature>
<dbReference type="EMBL" id="QWLV01000014">
    <property type="protein sequence ID" value="RHW16244.1"/>
    <property type="molecule type" value="Genomic_DNA"/>
</dbReference>
<reference evidence="1 2" key="1">
    <citation type="submission" date="2018-08" db="EMBL/GenBank/DDBJ databases">
        <title>The multiple taxonomic identification of Sphingomonas gilva.</title>
        <authorList>
            <person name="Zhu D."/>
            <person name="Zheng S."/>
        </authorList>
    </citation>
    <scope>NUCLEOTIDE SEQUENCE [LARGE SCALE GENOMIC DNA]</scope>
    <source>
        <strain evidence="1 2">ZDH117</strain>
    </source>
</reference>
<evidence type="ECO:0000313" key="1">
    <source>
        <dbReference type="EMBL" id="RHW16244.1"/>
    </source>
</evidence>
<dbReference type="InterPro" id="IPR050708">
    <property type="entry name" value="T6SS_VgrG/RHS"/>
</dbReference>
<dbReference type="RefSeq" id="WP_147414361.1">
    <property type="nucleotide sequence ID" value="NZ_QWLV01000014.1"/>
</dbReference>
<dbReference type="InterPro" id="IPR031325">
    <property type="entry name" value="RHS_repeat"/>
</dbReference>
<comment type="caution">
    <text evidence="1">The sequence shown here is derived from an EMBL/GenBank/DDBJ whole genome shotgun (WGS) entry which is preliminary data.</text>
</comment>
<protein>
    <submittedName>
        <fullName evidence="1">RHS repeat protein</fullName>
    </submittedName>
</protein>
<dbReference type="OrthoDB" id="7322641at2"/>
<dbReference type="Gene3D" id="2.180.10.10">
    <property type="entry name" value="RHS repeat-associated core"/>
    <property type="match status" value="6"/>
</dbReference>
<dbReference type="PANTHER" id="PTHR32305:SF15">
    <property type="entry name" value="PROTEIN RHSA-RELATED"/>
    <property type="match status" value="1"/>
</dbReference>
<evidence type="ECO:0000313" key="2">
    <source>
        <dbReference type="Proteomes" id="UP000266693"/>
    </source>
</evidence>
<name>A0A396RJ92_9SPHN</name>
<sequence>MFLNGVTGNLLIGRQDEYLVGRGPDIGIVRTYNSLGVAADGAGDHWRQGTDRRVYGLTGVLNQAGSTVRRVSGDGSEIVYAWDGAKAAYVATDGAGAYDTLVQAGGVWTWTDGDTQVRERYAAYGTDSWRIIWQADTDGNVLSFTYLGDGKLDKVTTNDGGWVQYGWDASGNLEKLVTGYTDHADGDTAKTLTRTRYGYDAQNRLTSVTVDLSPGDNAVADGAVYTTTYGYHGATDLIATIGQTDGSHVAIGYDGSGRVTSLVQTVASGDTRVTGIVYGVGYTVVTDPAGNATRLDYDGAGNLTKVTAPPAAAGAAAQVVEFAYDADGDLVGVTDAAGETTVYAHDAWGNVVSQTDRLGHVVTRTYGARNELLTETRRGADAGSADAEHTTRYVYDGENHLRYAITAEGRVTEYRYENNGFHQHVIDYPEHLHDVSGLASDAAPTLAQMDAWRNGLADRSSTRVIRNFRDARGNLVEVDYYGIATAAGAASNADGYTRTYYVYDQAGRLLSRNNYTEAVETFVYDGLGRVVASTDVHGGTTSIVFDDAQTKTVVTTAGGYVATSTYNKAGELVSLVDSGPGVAGGETRYQYDKLGRVRVAIDPAGVTRYTLYDNAGRLTAEVSELGEVTEYRYDANDRLVATVRYATLASTANLAALGDPDTTLGIAALRPAGHAGDQWSWRVHDAEGRLAGTIGGDGGVVAYAYDQSGRLIATHAYANRLGAAQLSAYKATPPVTLTLPAADAAKDSVERSFYDKDGLLVGTLDGEGHLRRIVHDRAGQKVGETVFATATATNLRASGTFEALLASVGTSAADRSARYVYDGAGRLRYTLDALDQVTGYAYNVAGKVTQTTVYAGAVATGGDYTFDNVKALVASSGLAANPANRTSFMVYDAAGRLAYAIGGEGAVTGYSYDIMGRVTKTVAYAVPRATPSLPALSTMNNWANAYAGHAQNRVTRHYYTARGELAYTVDGEGYVTGGTFDEAGRTTATRRWDTAVAVTDATTIATLAGLVSGGGYSETRFVHDAAGRLVERVDGAGSGAGETGVRTRFVYLANGLVGEEILAYGASDQAVTAYSYDGMGRVLEVTRASGTAEAATTGYRYNAFGETIEVIDALGASSYSYHDRLGRVTHVRDAEDHVTETVYNAFGEAASVTRYANKATGGTSLTPAVTADAARDATSHLWYDKLGRATHVRDAEGYVTATSYTVFGEVARTTSHAAKATGTPSLTTPPAVAADAARDRTTYNYYDRLGRVTHVRDAEDHVTETLYTTFGEIAAVTRRADKTAALVTALPAVTADPDHDAATRFYYDRLGRAILTRDAEDAVTQTGYDAHGRVVLVVRRAIGAEGAASLMVTPLVQSDAGDRATIYEYDRRGLLVAETLPISSTLHDGEVQKDGFGYVIKVVNRYAYDLRGNRTQMIEAAGLDEERVTDYRYDMLDRLTATIGQAVEVLDAGDHAGTTTVRPATVIVYDAAGNVIETIETVADAAGTIDPADPDRARTLHYYDALGRRIAGIDALGTLSAFDYDASGDMVASRVYGTALASLPAAPGGAPPAPANPTDHRETIYAYDRLGRLTATSIAGVRTGVWNGSSYVVSASATLTTGFEHDAWGNVVRTTDAAGGMVFAWYDRLGRKTAEADQEKYLTTWAHDAEGNVTGERRHAIAATGALATAAPPSVASVAADRVTSFTYDRNGRRLTETRHGVEAWTIDPATGLLAAATGDSTVTYGYTVFGQLETRAEANGDTTSYSYDAGGRLVREERASFLGHDGVAVTPAIDYAYDGLGNLTRARQAGAGDAGERVTRNLYDAGGRLERTIDAAGGTFDYAYDAAGNQLARTWTRLASDGTPRHEGLLSSYDRLGRLTAQATAGRATPSAQWDKGVVQATRYNA</sequence>
<dbReference type="InterPro" id="IPR006530">
    <property type="entry name" value="YD"/>
</dbReference>
<accession>A0A396RJ92</accession>
<dbReference type="Proteomes" id="UP000266693">
    <property type="component" value="Unassembled WGS sequence"/>
</dbReference>